<keyword evidence="2" id="KW-1185">Reference proteome</keyword>
<comment type="caution">
    <text evidence="1">The sequence shown here is derived from an EMBL/GenBank/DDBJ whole genome shotgun (WGS) entry which is preliminary data.</text>
</comment>
<sequence>MLKFNYASSPIDSGNGLNMYLNPRVHSSIPTEDKNSTREGVEKIVIYSARPPTIRE</sequence>
<accession>A0A392PZP5</accession>
<name>A0A392PZP5_9FABA</name>
<dbReference type="Proteomes" id="UP000265520">
    <property type="component" value="Unassembled WGS sequence"/>
</dbReference>
<feature type="non-terminal residue" evidence="1">
    <location>
        <position position="56"/>
    </location>
</feature>
<proteinExistence type="predicted"/>
<evidence type="ECO:0000313" key="1">
    <source>
        <dbReference type="EMBL" id="MCI16455.1"/>
    </source>
</evidence>
<dbReference type="EMBL" id="LXQA010100940">
    <property type="protein sequence ID" value="MCI16455.1"/>
    <property type="molecule type" value="Genomic_DNA"/>
</dbReference>
<evidence type="ECO:0000313" key="2">
    <source>
        <dbReference type="Proteomes" id="UP000265520"/>
    </source>
</evidence>
<organism evidence="1 2">
    <name type="scientific">Trifolium medium</name>
    <dbReference type="NCBI Taxonomy" id="97028"/>
    <lineage>
        <taxon>Eukaryota</taxon>
        <taxon>Viridiplantae</taxon>
        <taxon>Streptophyta</taxon>
        <taxon>Embryophyta</taxon>
        <taxon>Tracheophyta</taxon>
        <taxon>Spermatophyta</taxon>
        <taxon>Magnoliopsida</taxon>
        <taxon>eudicotyledons</taxon>
        <taxon>Gunneridae</taxon>
        <taxon>Pentapetalae</taxon>
        <taxon>rosids</taxon>
        <taxon>fabids</taxon>
        <taxon>Fabales</taxon>
        <taxon>Fabaceae</taxon>
        <taxon>Papilionoideae</taxon>
        <taxon>50 kb inversion clade</taxon>
        <taxon>NPAAA clade</taxon>
        <taxon>Hologalegina</taxon>
        <taxon>IRL clade</taxon>
        <taxon>Trifolieae</taxon>
        <taxon>Trifolium</taxon>
    </lineage>
</organism>
<reference evidence="1 2" key="1">
    <citation type="journal article" date="2018" name="Front. Plant Sci.">
        <title>Red Clover (Trifolium pratense) and Zigzag Clover (T. medium) - A Picture of Genomic Similarities and Differences.</title>
        <authorList>
            <person name="Dluhosova J."/>
            <person name="Istvanek J."/>
            <person name="Nedelnik J."/>
            <person name="Repkova J."/>
        </authorList>
    </citation>
    <scope>NUCLEOTIDE SEQUENCE [LARGE SCALE GENOMIC DNA]</scope>
    <source>
        <strain evidence="2">cv. 10/8</strain>
        <tissue evidence="1">Leaf</tissue>
    </source>
</reference>
<dbReference type="AlphaFoldDB" id="A0A392PZP5"/>
<protein>
    <submittedName>
        <fullName evidence="1">Uncharacterized protein</fullName>
    </submittedName>
</protein>